<protein>
    <submittedName>
        <fullName evidence="1">Uncharacterized protein</fullName>
    </submittedName>
</protein>
<dbReference type="AlphaFoldDB" id="F4WT17"/>
<reference evidence="1" key="1">
    <citation type="submission" date="2011-02" db="EMBL/GenBank/DDBJ databases">
        <title>The genome of the leaf-cutting ant Acromyrmex echinatior suggests key adaptations to social evolution and fungus farming.</title>
        <authorList>
            <person name="Nygaard S."/>
            <person name="Zhang G."/>
        </authorList>
    </citation>
    <scope>NUCLEOTIDE SEQUENCE</scope>
</reference>
<accession>F4WT17</accession>
<evidence type="ECO:0000313" key="2">
    <source>
        <dbReference type="Proteomes" id="UP000007755"/>
    </source>
</evidence>
<evidence type="ECO:0000313" key="1">
    <source>
        <dbReference type="EMBL" id="EGI62630.1"/>
    </source>
</evidence>
<proteinExistence type="predicted"/>
<keyword evidence="2" id="KW-1185">Reference proteome</keyword>
<sequence length="263" mass="30490">MNHSIRVSLDAWLPTEIHDEQLIRLTAARKKGLKVIPSNLYIQPVPGQMLTVQSLLEHRSQRHVTRAQHVHKATLRAVEAFKVPLAARYRGSEKGGRTGWVRARGNATPNAEFKIRPVCTTGRKSLGEWCKRSAVFPVQRTSQIYKHIEIFCRVSQSANNAGRTGGFIPIRIQDVGNSTIFRRYILKDLETERRKGIFAMRTEFDRYLLIVDLLLEVEPRFDKWQIDRNIVKKAQKYFARSFLGRRKILNARRYMVVYMNACI</sequence>
<gene>
    <name evidence="1" type="ORF">G5I_08991</name>
</gene>
<name>F4WT17_ACREC</name>
<dbReference type="InParanoid" id="F4WT17"/>
<dbReference type="Proteomes" id="UP000007755">
    <property type="component" value="Unassembled WGS sequence"/>
</dbReference>
<dbReference type="EMBL" id="GL888331">
    <property type="protein sequence ID" value="EGI62630.1"/>
    <property type="molecule type" value="Genomic_DNA"/>
</dbReference>
<organism evidence="2">
    <name type="scientific">Acromyrmex echinatior</name>
    <name type="common">Panamanian leafcutter ant</name>
    <name type="synonym">Acromyrmex octospinosus echinatior</name>
    <dbReference type="NCBI Taxonomy" id="103372"/>
    <lineage>
        <taxon>Eukaryota</taxon>
        <taxon>Metazoa</taxon>
        <taxon>Ecdysozoa</taxon>
        <taxon>Arthropoda</taxon>
        <taxon>Hexapoda</taxon>
        <taxon>Insecta</taxon>
        <taxon>Pterygota</taxon>
        <taxon>Neoptera</taxon>
        <taxon>Endopterygota</taxon>
        <taxon>Hymenoptera</taxon>
        <taxon>Apocrita</taxon>
        <taxon>Aculeata</taxon>
        <taxon>Formicoidea</taxon>
        <taxon>Formicidae</taxon>
        <taxon>Myrmicinae</taxon>
        <taxon>Acromyrmex</taxon>
    </lineage>
</organism>